<feature type="binding site" evidence="11">
    <location>
        <position position="421"/>
    </location>
    <ligand>
        <name>ATP</name>
        <dbReference type="ChEBI" id="CHEBI:30616"/>
    </ligand>
</feature>
<dbReference type="InterPro" id="IPR014042">
    <property type="entry name" value="Glutathione_synthase_a-hlx"/>
</dbReference>
<dbReference type="KEGG" id="pchm:VFPPC_02764"/>
<feature type="binding site" evidence="11">
    <location>
        <position position="138"/>
    </location>
    <ligand>
        <name>substrate</name>
    </ligand>
</feature>
<comment type="subunit">
    <text evidence="3">Homodimer.</text>
</comment>
<dbReference type="Gene3D" id="3.30.1490.50">
    <property type="match status" value="1"/>
</dbReference>
<evidence type="ECO:0000256" key="12">
    <source>
        <dbReference type="PIRSR" id="PIRSR001558-2"/>
    </source>
</evidence>
<evidence type="ECO:0000256" key="13">
    <source>
        <dbReference type="PIRSR" id="PIRSR001558-3"/>
    </source>
</evidence>
<dbReference type="Gene3D" id="3.30.470.20">
    <property type="entry name" value="ATP-grasp fold, B domain"/>
    <property type="match status" value="1"/>
</dbReference>
<feature type="binding site" evidence="11">
    <location>
        <position position="504"/>
    </location>
    <ligand>
        <name>ATP</name>
        <dbReference type="ChEBI" id="CHEBI:30616"/>
    </ligand>
</feature>
<dbReference type="FunFam" id="3.30.1490.50:FF:000002">
    <property type="entry name" value="Glutathione synthetase"/>
    <property type="match status" value="1"/>
</dbReference>
<evidence type="ECO:0000313" key="16">
    <source>
        <dbReference type="Proteomes" id="UP000078397"/>
    </source>
</evidence>
<proteinExistence type="inferred from homology"/>
<evidence type="ECO:0000256" key="3">
    <source>
        <dbReference type="ARBA" id="ARBA00011738"/>
    </source>
</evidence>
<evidence type="ECO:0000256" key="5">
    <source>
        <dbReference type="ARBA" id="ARBA00022684"/>
    </source>
</evidence>
<feature type="binding site" evidence="11">
    <location>
        <position position="469"/>
    </location>
    <ligand>
        <name>ATP</name>
        <dbReference type="ChEBI" id="CHEBI:30616"/>
    </ligand>
</feature>
<feature type="binding site" evidence="13">
    <location>
        <begin position="164"/>
        <end position="167"/>
    </location>
    <ligand>
        <name>substrate</name>
    </ligand>
</feature>
<feature type="binding site" evidence="13">
    <location>
        <begin position="240"/>
        <end position="242"/>
    </location>
    <ligand>
        <name>substrate</name>
    </ligand>
</feature>
<dbReference type="Gene3D" id="3.30.1490.80">
    <property type="match status" value="1"/>
</dbReference>
<dbReference type="Proteomes" id="UP000078397">
    <property type="component" value="Unassembled WGS sequence"/>
</dbReference>
<protein>
    <recommendedName>
        <fullName evidence="10">Glutathione synthetase</fullName>
        <shortName evidence="10">GSH-S</shortName>
        <ecNumber evidence="10">6.3.2.3</ecNumber>
    </recommendedName>
</protein>
<feature type="binding site" evidence="11">
    <location>
        <position position="496"/>
    </location>
    <ligand>
        <name>substrate</name>
    </ligand>
</feature>
<feature type="binding site" evidence="12">
    <location>
        <position position="160"/>
    </location>
    <ligand>
        <name>Mg(2+)</name>
        <dbReference type="ChEBI" id="CHEBI:18420"/>
    </ligand>
</feature>
<evidence type="ECO:0000256" key="10">
    <source>
        <dbReference type="PIRNR" id="PIRNR001558"/>
    </source>
</evidence>
<evidence type="ECO:0000259" key="14">
    <source>
        <dbReference type="Pfam" id="PF03199"/>
    </source>
</evidence>
<keyword evidence="5 10" id="KW-0317">Glutathione biosynthesis</keyword>
<accession>A0A179FYJ3</accession>
<keyword evidence="9 10" id="KW-0460">Magnesium</keyword>
<comment type="cofactor">
    <cofactor evidence="10 12">
        <name>Mg(2+)</name>
        <dbReference type="ChEBI" id="CHEBI:18420"/>
    </cofactor>
    <text evidence="10 12">Binds 1 Mg(2+) ion per subunit.</text>
</comment>
<keyword evidence="7 10" id="KW-0547">Nucleotide-binding</keyword>
<dbReference type="GO" id="GO:0004363">
    <property type="term" value="F:glutathione synthase activity"/>
    <property type="evidence" value="ECO:0007669"/>
    <property type="project" value="UniProtKB-UniRule"/>
</dbReference>
<dbReference type="Pfam" id="PF03917">
    <property type="entry name" value="GSH_synth_ATP"/>
    <property type="match status" value="1"/>
</dbReference>
<feature type="binding site" evidence="11">
    <location>
        <position position="246"/>
    </location>
    <ligand>
        <name>substrate</name>
    </ligand>
</feature>
<comment type="pathway">
    <text evidence="1 10">Sulfur metabolism; glutathione biosynthesis; glutathione from L-cysteine and L-glutamate: step 2/2.</text>
</comment>
<dbReference type="SUPFAM" id="SSF56059">
    <property type="entry name" value="Glutathione synthetase ATP-binding domain-like"/>
    <property type="match status" value="1"/>
</dbReference>
<dbReference type="FunFam" id="3.40.50.1760:FF:000001">
    <property type="entry name" value="Glutathione synthetase"/>
    <property type="match status" value="1"/>
</dbReference>
<dbReference type="EC" id="6.3.2.3" evidence="10"/>
<gene>
    <name evidence="15" type="ORF">VFPPC_02764</name>
</gene>
<dbReference type="NCBIfam" id="TIGR01986">
    <property type="entry name" value="glut_syn_euk"/>
    <property type="match status" value="1"/>
</dbReference>
<keyword evidence="4 10" id="KW-0436">Ligase</keyword>
<evidence type="ECO:0000256" key="4">
    <source>
        <dbReference type="ARBA" id="ARBA00022598"/>
    </source>
</evidence>
<comment type="similarity">
    <text evidence="2 10">Belongs to the eukaryotic GSH synthase family.</text>
</comment>
<evidence type="ECO:0000313" key="15">
    <source>
        <dbReference type="EMBL" id="OAQ70260.1"/>
    </source>
</evidence>
<name>A0A179FYJ3_METCM</name>
<dbReference type="InterPro" id="IPR004887">
    <property type="entry name" value="GSH_synth_subst-bd"/>
</dbReference>
<evidence type="ECO:0000256" key="8">
    <source>
        <dbReference type="ARBA" id="ARBA00022840"/>
    </source>
</evidence>
<feature type="binding site" evidence="11">
    <location>
        <begin position="443"/>
        <end position="446"/>
    </location>
    <ligand>
        <name>ATP</name>
        <dbReference type="ChEBI" id="CHEBI:30616"/>
    </ligand>
</feature>
<dbReference type="STRING" id="1380566.A0A179FYJ3"/>
<evidence type="ECO:0000256" key="2">
    <source>
        <dbReference type="ARBA" id="ARBA00010385"/>
    </source>
</evidence>
<keyword evidence="16" id="KW-1185">Reference proteome</keyword>
<keyword evidence="8 10" id="KW-0067">ATP-binding</keyword>
<feature type="domain" description="Glutathione synthase substrate-binding" evidence="14">
    <location>
        <begin position="231"/>
        <end position="340"/>
    </location>
</feature>
<dbReference type="Pfam" id="PF03199">
    <property type="entry name" value="GSH_synthase"/>
    <property type="match status" value="1"/>
</dbReference>
<dbReference type="PANTHER" id="PTHR11130:SF0">
    <property type="entry name" value="GLUTATHIONE SYNTHETASE"/>
    <property type="match status" value="1"/>
</dbReference>
<dbReference type="OrthoDB" id="2020073at2759"/>
<dbReference type="InterPro" id="IPR037013">
    <property type="entry name" value="GSH-S_sub-bd_sf"/>
</dbReference>
<feature type="binding site" evidence="11">
    <location>
        <begin position="410"/>
        <end position="419"/>
    </location>
    <ligand>
        <name>ATP</name>
        <dbReference type="ChEBI" id="CHEBI:30616"/>
    </ligand>
</feature>
<dbReference type="GO" id="GO:0005829">
    <property type="term" value="C:cytosol"/>
    <property type="evidence" value="ECO:0007669"/>
    <property type="project" value="TreeGrafter"/>
</dbReference>
<feature type="binding site" evidence="12">
    <location>
        <position position="414"/>
    </location>
    <ligand>
        <name>Mg(2+)</name>
        <dbReference type="ChEBI" id="CHEBI:18420"/>
    </ligand>
</feature>
<comment type="caution">
    <text evidence="15">The sequence shown here is derived from an EMBL/GenBank/DDBJ whole genome shotgun (WGS) entry which is preliminary data.</text>
</comment>
<keyword evidence="6 10" id="KW-0479">Metal-binding</keyword>
<evidence type="ECO:0000256" key="7">
    <source>
        <dbReference type="ARBA" id="ARBA00022741"/>
    </source>
</evidence>
<dbReference type="InterPro" id="IPR014049">
    <property type="entry name" value="Glutathione_synthase_N_euk"/>
</dbReference>
<dbReference type="Gene3D" id="3.40.50.1760">
    <property type="entry name" value="Glutathione synthase, substrate-binding domain superfamily, eukaryotic"/>
    <property type="match status" value="1"/>
</dbReference>
<feature type="binding site" evidence="11">
    <location>
        <position position="160"/>
    </location>
    <ligand>
        <name>ATP</name>
        <dbReference type="ChEBI" id="CHEBI:30616"/>
    </ligand>
</feature>
<dbReference type="Gene3D" id="1.10.1080.10">
    <property type="entry name" value="Glutathione Synthetase, Chain A, domain 3"/>
    <property type="match status" value="1"/>
</dbReference>
<dbReference type="PANTHER" id="PTHR11130">
    <property type="entry name" value="GLUTATHIONE SYNTHETASE"/>
    <property type="match status" value="1"/>
</dbReference>
<comment type="catalytic activity">
    <reaction evidence="10">
        <text>gamma-L-glutamyl-L-cysteine + glycine + ATP = glutathione + ADP + phosphate + H(+)</text>
        <dbReference type="Rhea" id="RHEA:13557"/>
        <dbReference type="ChEBI" id="CHEBI:15378"/>
        <dbReference type="ChEBI" id="CHEBI:30616"/>
        <dbReference type="ChEBI" id="CHEBI:43474"/>
        <dbReference type="ChEBI" id="CHEBI:57305"/>
        <dbReference type="ChEBI" id="CHEBI:57925"/>
        <dbReference type="ChEBI" id="CHEBI:58173"/>
        <dbReference type="ChEBI" id="CHEBI:456216"/>
        <dbReference type="EC" id="6.3.2.3"/>
    </reaction>
</comment>
<evidence type="ECO:0000256" key="9">
    <source>
        <dbReference type="ARBA" id="ARBA00022842"/>
    </source>
</evidence>
<dbReference type="RefSeq" id="XP_018146797.1">
    <property type="nucleotide sequence ID" value="XM_018282360.1"/>
</dbReference>
<dbReference type="AlphaFoldDB" id="A0A179FYJ3"/>
<evidence type="ECO:0000256" key="6">
    <source>
        <dbReference type="ARBA" id="ARBA00022723"/>
    </source>
</evidence>
<feature type="binding site" evidence="11">
    <location>
        <position position="343"/>
    </location>
    <ligand>
        <name>ATP</name>
        <dbReference type="ChEBI" id="CHEBI:30616"/>
    </ligand>
</feature>
<sequence>MSRVSKIEPTSSYPPETTADELNHLAHTIKDWSIGNGLAVRTPPTVIASEADPTGITAVPAPVTLFPSGFPRQAFLQGQKAQQAYNDLYAAVSRDERFLADVVKQVIDGDDFVRDLWAVHETVKSEGYTQPLSLGLFRSDYMVHEDKSSSPPTHQAKQVEFNTIASSFGGLSVYASKLHNFLAKTEYALLEQSLAPEVLELPENNAIEGLAGGLEAAYQAYGDSELGHDKCVIFLVQGGERNVFDQRHLEYQIGKATPTIPVFRLPFADIVEHTSIAANPKRQLLYTHPRNPNKVFEVAVIYMRAGYGPGDYPNQQAWDARCHLERSHAIKCPTVLTQVAGIKKVQQVLATPRPSSEPSILSKFIKDDTPSAIALWNTFTNIYPMDTSDVGLEARKKALDPKQCVDYVLKPQREGGGNNIYGSAIPDFLKTVPEGHWNSYILMELIKPPPVKNFILRNGNIEKGRVISELGVYGTCLWNQTTGEVLRNEQAGWLLRTKGEESEEGGVAAGYGCMDSVSLTYSPVDFEELDAEAAAKAQGA</sequence>
<dbReference type="GO" id="GO:0005524">
    <property type="term" value="F:ATP binding"/>
    <property type="evidence" value="ECO:0007669"/>
    <property type="project" value="UniProtKB-UniRule"/>
</dbReference>
<evidence type="ECO:0000256" key="11">
    <source>
        <dbReference type="PIRSR" id="PIRSR001558-1"/>
    </source>
</evidence>
<dbReference type="GO" id="GO:0043295">
    <property type="term" value="F:glutathione binding"/>
    <property type="evidence" value="ECO:0007669"/>
    <property type="project" value="UniProtKB-UniRule"/>
</dbReference>
<dbReference type="EMBL" id="LSBJ02000002">
    <property type="protein sequence ID" value="OAQ70260.1"/>
    <property type="molecule type" value="Genomic_DNA"/>
</dbReference>
<evidence type="ECO:0000256" key="1">
    <source>
        <dbReference type="ARBA" id="ARBA00004965"/>
    </source>
</evidence>
<dbReference type="GO" id="GO:0000287">
    <property type="term" value="F:magnesium ion binding"/>
    <property type="evidence" value="ECO:0007669"/>
    <property type="project" value="UniProtKB-UniRule"/>
</dbReference>
<dbReference type="InterPro" id="IPR014709">
    <property type="entry name" value="Glutathione_synthase_C_euk"/>
</dbReference>
<feature type="binding site" evidence="12">
    <location>
        <position position="162"/>
    </location>
    <ligand>
        <name>Mg(2+)</name>
        <dbReference type="ChEBI" id="CHEBI:18420"/>
    </ligand>
</feature>
<reference evidence="15 16" key="1">
    <citation type="journal article" date="2016" name="PLoS Pathog.">
        <title>Biosynthesis of antibiotic leucinostatins in bio-control fungus Purpureocillium lilacinum and their inhibition on phytophthora revealed by genome mining.</title>
        <authorList>
            <person name="Wang G."/>
            <person name="Liu Z."/>
            <person name="Lin R."/>
            <person name="Li E."/>
            <person name="Mao Z."/>
            <person name="Ling J."/>
            <person name="Yang Y."/>
            <person name="Yin W.B."/>
            <person name="Xie B."/>
        </authorList>
    </citation>
    <scope>NUCLEOTIDE SEQUENCE [LARGE SCALE GENOMIC DNA]</scope>
    <source>
        <strain evidence="15">170</strain>
    </source>
</reference>
<dbReference type="UniPathway" id="UPA00142">
    <property type="reaction ID" value="UER00210"/>
</dbReference>
<dbReference type="SUPFAM" id="SSF52440">
    <property type="entry name" value="PreATP-grasp domain"/>
    <property type="match status" value="1"/>
</dbReference>
<feature type="binding site" evidence="13">
    <location>
        <begin position="304"/>
        <end position="307"/>
    </location>
    <ligand>
        <name>substrate</name>
    </ligand>
</feature>
<dbReference type="InterPro" id="IPR005615">
    <property type="entry name" value="Glutathione_synthase"/>
</dbReference>
<feature type="binding site" evidence="11">
    <location>
        <position position="498"/>
    </location>
    <ligand>
        <name>ATP</name>
        <dbReference type="ChEBI" id="CHEBI:30616"/>
    </ligand>
</feature>
<dbReference type="PIRSF" id="PIRSF001558">
    <property type="entry name" value="GSHase"/>
    <property type="match status" value="1"/>
</dbReference>
<organism evidence="15 16">
    <name type="scientific">Pochonia chlamydosporia 170</name>
    <dbReference type="NCBI Taxonomy" id="1380566"/>
    <lineage>
        <taxon>Eukaryota</taxon>
        <taxon>Fungi</taxon>
        <taxon>Dikarya</taxon>
        <taxon>Ascomycota</taxon>
        <taxon>Pezizomycotina</taxon>
        <taxon>Sordariomycetes</taxon>
        <taxon>Hypocreomycetidae</taxon>
        <taxon>Hypocreales</taxon>
        <taxon>Clavicipitaceae</taxon>
        <taxon>Pochonia</taxon>
    </lineage>
</organism>
<dbReference type="InterPro" id="IPR016185">
    <property type="entry name" value="PreATP-grasp_dom_sf"/>
</dbReference>
<feature type="binding site" evidence="13">
    <location>
        <begin position="507"/>
        <end position="508"/>
    </location>
    <ligand>
        <name>substrate</name>
    </ligand>
</feature>
<dbReference type="GeneID" id="28846354"/>